<organism evidence="8 9">
    <name type="scientific">Tolumonas osonensis</name>
    <dbReference type="NCBI Taxonomy" id="675874"/>
    <lineage>
        <taxon>Bacteria</taxon>
        <taxon>Pseudomonadati</taxon>
        <taxon>Pseudomonadota</taxon>
        <taxon>Gammaproteobacteria</taxon>
        <taxon>Aeromonadales</taxon>
        <taxon>Aeromonadaceae</taxon>
        <taxon>Tolumonas</taxon>
    </lineage>
</organism>
<dbReference type="EMBL" id="JACHGR010000009">
    <property type="protein sequence ID" value="MBB6056638.1"/>
    <property type="molecule type" value="Genomic_DNA"/>
</dbReference>
<evidence type="ECO:0000313" key="9">
    <source>
        <dbReference type="Proteomes" id="UP000585721"/>
    </source>
</evidence>
<keyword evidence="4 5" id="KW-0012">Acyltransferase</keyword>
<evidence type="ECO:0000256" key="3">
    <source>
        <dbReference type="ARBA" id="ARBA00022679"/>
    </source>
</evidence>
<comment type="function">
    <text evidence="5 6">Acetylates the N-terminal alanine of ribosomal protein bS18.</text>
</comment>
<evidence type="ECO:0000256" key="1">
    <source>
        <dbReference type="ARBA" id="ARBA00005395"/>
    </source>
</evidence>
<evidence type="ECO:0000313" key="8">
    <source>
        <dbReference type="EMBL" id="MBB6056638.1"/>
    </source>
</evidence>
<evidence type="ECO:0000259" key="7">
    <source>
        <dbReference type="PROSITE" id="PS51186"/>
    </source>
</evidence>
<dbReference type="GO" id="GO:0008999">
    <property type="term" value="F:protein-N-terminal-alanine acetyltransferase activity"/>
    <property type="evidence" value="ECO:0007669"/>
    <property type="project" value="UniProtKB-UniRule"/>
</dbReference>
<dbReference type="Gene3D" id="3.40.630.30">
    <property type="match status" value="1"/>
</dbReference>
<evidence type="ECO:0000256" key="2">
    <source>
        <dbReference type="ARBA" id="ARBA00022490"/>
    </source>
</evidence>
<dbReference type="InterPro" id="IPR016181">
    <property type="entry name" value="Acyl_CoA_acyltransferase"/>
</dbReference>
<dbReference type="Pfam" id="PF00583">
    <property type="entry name" value="Acetyltransf_1"/>
    <property type="match status" value="1"/>
</dbReference>
<evidence type="ECO:0000256" key="4">
    <source>
        <dbReference type="ARBA" id="ARBA00023315"/>
    </source>
</evidence>
<dbReference type="InterPro" id="IPR050680">
    <property type="entry name" value="YpeA/RimI_acetyltransf"/>
</dbReference>
<comment type="caution">
    <text evidence="5">Lacks conserved residue(s) required for the propagation of feature annotation.</text>
</comment>
<dbReference type="GO" id="GO:0005737">
    <property type="term" value="C:cytoplasm"/>
    <property type="evidence" value="ECO:0007669"/>
    <property type="project" value="UniProtKB-SubCell"/>
</dbReference>
<dbReference type="RefSeq" id="WP_188027363.1">
    <property type="nucleotide sequence ID" value="NZ_JACHGR010000009.1"/>
</dbReference>
<dbReference type="InterPro" id="IPR000182">
    <property type="entry name" value="GNAT_dom"/>
</dbReference>
<comment type="catalytic activity">
    <reaction evidence="5 6">
        <text>N-terminal L-alanyl-[ribosomal protein bS18] + acetyl-CoA = N-terminal N(alpha)-acetyl-L-alanyl-[ribosomal protein bS18] + CoA + H(+)</text>
        <dbReference type="Rhea" id="RHEA:43756"/>
        <dbReference type="Rhea" id="RHEA-COMP:10676"/>
        <dbReference type="Rhea" id="RHEA-COMP:10677"/>
        <dbReference type="ChEBI" id="CHEBI:15378"/>
        <dbReference type="ChEBI" id="CHEBI:57287"/>
        <dbReference type="ChEBI" id="CHEBI:57288"/>
        <dbReference type="ChEBI" id="CHEBI:64718"/>
        <dbReference type="ChEBI" id="CHEBI:83683"/>
        <dbReference type="EC" id="2.3.1.266"/>
    </reaction>
</comment>
<dbReference type="Proteomes" id="UP000585721">
    <property type="component" value="Unassembled WGS sequence"/>
</dbReference>
<dbReference type="PANTHER" id="PTHR43420:SF51">
    <property type="entry name" value="PEPTIDYL-LYSINE N-ACETYLTRANSFERASE YIAC"/>
    <property type="match status" value="1"/>
</dbReference>
<feature type="active site" description="Proton acceptor" evidence="5">
    <location>
        <position position="104"/>
    </location>
</feature>
<dbReference type="PROSITE" id="PS51186">
    <property type="entry name" value="GNAT"/>
    <property type="match status" value="1"/>
</dbReference>
<feature type="binding site" evidence="5">
    <location>
        <position position="109"/>
    </location>
    <ligand>
        <name>acetyl-CoA</name>
        <dbReference type="ChEBI" id="CHEBI:57288"/>
    </ligand>
</feature>
<keyword evidence="2 5" id="KW-0963">Cytoplasm</keyword>
<accession>A0A841GBV7</accession>
<dbReference type="InterPro" id="IPR006464">
    <property type="entry name" value="AcTrfase_RimI/Ard1"/>
</dbReference>
<feature type="domain" description="N-acetyltransferase" evidence="7">
    <location>
        <begin position="1"/>
        <end position="148"/>
    </location>
</feature>
<protein>
    <recommendedName>
        <fullName evidence="5 6">[Ribosomal protein bS18]-alanine N-acetyltransferase</fullName>
        <ecNumber evidence="5 6">2.3.1.266</ecNumber>
    </recommendedName>
</protein>
<dbReference type="AlphaFoldDB" id="A0A841GBV7"/>
<gene>
    <name evidence="5" type="primary">rimI</name>
    <name evidence="8" type="ORF">HNR75_002577</name>
</gene>
<dbReference type="InterPro" id="IPR043690">
    <property type="entry name" value="RimI"/>
</dbReference>
<name>A0A841GBV7_9GAMM</name>
<keyword evidence="9" id="KW-1185">Reference proteome</keyword>
<keyword evidence="3 5" id="KW-0808">Transferase</keyword>
<feature type="active site" description="Proton donor" evidence="5">
    <location>
        <position position="116"/>
    </location>
</feature>
<dbReference type="HAMAP" id="MF_02210">
    <property type="entry name" value="RimI"/>
    <property type="match status" value="1"/>
</dbReference>
<proteinExistence type="inferred from homology"/>
<dbReference type="EC" id="2.3.1.266" evidence="5 6"/>
<evidence type="ECO:0000256" key="6">
    <source>
        <dbReference type="RuleBase" id="RU363094"/>
    </source>
</evidence>
<dbReference type="NCBIfam" id="TIGR01575">
    <property type="entry name" value="rimI"/>
    <property type="match status" value="1"/>
</dbReference>
<dbReference type="PANTHER" id="PTHR43420">
    <property type="entry name" value="ACETYLTRANSFERASE"/>
    <property type="match status" value="1"/>
</dbReference>
<comment type="similarity">
    <text evidence="1 5 6">Belongs to the acetyltransferase family. RimI subfamily.</text>
</comment>
<sequence>MNIEFIIPDSTHLPALYDIECQAHPYPWSYQLLASNFGERYCNGALRCQQQLIGFYIADVLLDESTLMNICIDPAWQGQGLGQQLLTHYLQQTAARGCTQWWLEVRASNLTAQNLYRKAGFRQVGVRKNYYRSGEVSEDALVMQRIQEG</sequence>
<comment type="caution">
    <text evidence="8">The sequence shown here is derived from an EMBL/GenBank/DDBJ whole genome shotgun (WGS) entry which is preliminary data.</text>
</comment>
<dbReference type="SUPFAM" id="SSF55729">
    <property type="entry name" value="Acyl-CoA N-acyltransferases (Nat)"/>
    <property type="match status" value="1"/>
</dbReference>
<reference evidence="8 9" key="1">
    <citation type="submission" date="2020-08" db="EMBL/GenBank/DDBJ databases">
        <title>Genomic Encyclopedia of Type Strains, Phase IV (KMG-IV): sequencing the most valuable type-strain genomes for metagenomic binning, comparative biology and taxonomic classification.</title>
        <authorList>
            <person name="Goeker M."/>
        </authorList>
    </citation>
    <scope>NUCLEOTIDE SEQUENCE [LARGE SCALE GENOMIC DNA]</scope>
    <source>
        <strain evidence="8 9">DSM 22975</strain>
    </source>
</reference>
<comment type="subcellular location">
    <subcellularLocation>
        <location evidence="5 6">Cytoplasm</location>
    </subcellularLocation>
</comment>
<evidence type="ECO:0000256" key="5">
    <source>
        <dbReference type="HAMAP-Rule" id="MF_02210"/>
    </source>
</evidence>